<keyword evidence="2" id="KW-0489">Methyltransferase</keyword>
<dbReference type="SUPFAM" id="SSF75217">
    <property type="entry name" value="alpha/beta knot"/>
    <property type="match status" value="1"/>
</dbReference>
<dbReference type="InterPro" id="IPR033671">
    <property type="entry name" value="TrmH"/>
</dbReference>
<name>A0A7S0H0X4_9EUKA</name>
<dbReference type="GO" id="GO:0002938">
    <property type="term" value="P:tRNA guanine ribose methylation"/>
    <property type="evidence" value="ECO:0007669"/>
    <property type="project" value="TreeGrafter"/>
</dbReference>
<dbReference type="InterPro" id="IPR029026">
    <property type="entry name" value="tRNA_m1G_MTases_N"/>
</dbReference>
<accession>A0A7S0H0X4</accession>
<dbReference type="GO" id="GO:0008173">
    <property type="term" value="F:RNA methyltransferase activity"/>
    <property type="evidence" value="ECO:0007669"/>
    <property type="project" value="InterPro"/>
</dbReference>
<evidence type="ECO:0000256" key="3">
    <source>
        <dbReference type="ARBA" id="ARBA00022679"/>
    </source>
</evidence>
<feature type="domain" description="tRNA/rRNA methyltransferase SpoU type" evidence="6">
    <location>
        <begin position="97"/>
        <end position="265"/>
    </location>
</feature>
<feature type="region of interest" description="Disordered" evidence="4">
    <location>
        <begin position="31"/>
        <end position="79"/>
    </location>
</feature>
<evidence type="ECO:0000256" key="2">
    <source>
        <dbReference type="ARBA" id="ARBA00022603"/>
    </source>
</evidence>
<dbReference type="EMBL" id="HBEM01016577">
    <property type="protein sequence ID" value="CAD8452417.1"/>
    <property type="molecule type" value="Transcribed_RNA"/>
</dbReference>
<sequence>MALILVTALLFLPPSPAQTSKNTSISMKFLEKSDSSPKNTSISTKFLEKSDNSPKNTSISTKPVEKSDKSPTTDEEDGIRRLRRAEAVLRRRIGQNLTVVLESAYNERNYEAVLRTCEALGIQHVWIVMAKKTRIQTPNNYYRSSYISRSAARYLTLRWFSDPTDCARELKAQNYEVWSTDLSEKADNLLGLLERLKKISSPADNSNSSSRPRERGFPERLAVVFGSEAAGVSPELASWADRKIQYPLYGFTDSLNLGVAAGIVLSTILQSRPMLIGTLYRQEEEADVVRTRWYQGLARTETQKELFPKYIKNPPTPLDDIRVPDRLRLPRFRPKPTPISILPTKNSSTKKLFPIPSLPSLNIKSRSISRALNFTKSPGVIAKVNETKEDRHVTQYDDTGRKIPRGWANVANRFEKEAYGPVIDIEDQKKKKILEGFSNGQVKLPTPPRQRKLNTKDLKIPPADSEMGEPKMRSLFAAFRETHKLEREKALVDSDDM</sequence>
<evidence type="ECO:0000256" key="1">
    <source>
        <dbReference type="ARBA" id="ARBA00022555"/>
    </source>
</evidence>
<proteinExistence type="predicted"/>
<evidence type="ECO:0000313" key="7">
    <source>
        <dbReference type="EMBL" id="CAD8452417.1"/>
    </source>
</evidence>
<dbReference type="AlphaFoldDB" id="A0A7S0H0X4"/>
<keyword evidence="3" id="KW-0808">Transferase</keyword>
<evidence type="ECO:0000256" key="4">
    <source>
        <dbReference type="SAM" id="MobiDB-lite"/>
    </source>
</evidence>
<dbReference type="Pfam" id="PF00588">
    <property type="entry name" value="SpoU_methylase"/>
    <property type="match status" value="1"/>
</dbReference>
<feature type="chain" id="PRO_5031464238" description="tRNA/rRNA methyltransferase SpoU type domain-containing protein" evidence="5">
    <location>
        <begin position="18"/>
        <end position="497"/>
    </location>
</feature>
<evidence type="ECO:0000259" key="6">
    <source>
        <dbReference type="Pfam" id="PF00588"/>
    </source>
</evidence>
<feature type="region of interest" description="Disordered" evidence="4">
    <location>
        <begin position="439"/>
        <end position="469"/>
    </location>
</feature>
<dbReference type="InterPro" id="IPR001537">
    <property type="entry name" value="SpoU_MeTrfase"/>
</dbReference>
<reference evidence="7" key="1">
    <citation type="submission" date="2021-01" db="EMBL/GenBank/DDBJ databases">
        <authorList>
            <person name="Corre E."/>
            <person name="Pelletier E."/>
            <person name="Niang G."/>
            <person name="Scheremetjew M."/>
            <person name="Finn R."/>
            <person name="Kale V."/>
            <person name="Holt S."/>
            <person name="Cochrane G."/>
            <person name="Meng A."/>
            <person name="Brown T."/>
            <person name="Cohen L."/>
        </authorList>
    </citation>
    <scope>NUCLEOTIDE SEQUENCE</scope>
    <source>
        <strain evidence="7">CCMP2058</strain>
    </source>
</reference>
<keyword evidence="5" id="KW-0732">Signal</keyword>
<dbReference type="InterPro" id="IPR029028">
    <property type="entry name" value="Alpha/beta_knot_MTases"/>
</dbReference>
<keyword evidence="1" id="KW-0820">tRNA-binding</keyword>
<dbReference type="GO" id="GO:0000049">
    <property type="term" value="F:tRNA binding"/>
    <property type="evidence" value="ECO:0007669"/>
    <property type="project" value="UniProtKB-KW"/>
</dbReference>
<feature type="compositionally biased region" description="Basic and acidic residues" evidence="4">
    <location>
        <begin position="63"/>
        <end position="79"/>
    </location>
</feature>
<dbReference type="CDD" id="cd18092">
    <property type="entry name" value="SpoU-like_TrmH"/>
    <property type="match status" value="1"/>
</dbReference>
<evidence type="ECO:0000256" key="5">
    <source>
        <dbReference type="SAM" id="SignalP"/>
    </source>
</evidence>
<protein>
    <recommendedName>
        <fullName evidence="6">tRNA/rRNA methyltransferase SpoU type domain-containing protein</fullName>
    </recommendedName>
</protein>
<dbReference type="Gene3D" id="3.40.1280.10">
    <property type="match status" value="1"/>
</dbReference>
<keyword evidence="1" id="KW-0694">RNA-binding</keyword>
<gene>
    <name evidence="7" type="ORF">LAMO00422_LOCUS11391</name>
</gene>
<dbReference type="PANTHER" id="PTHR43453">
    <property type="entry name" value="RRNA METHYLASE-LIKE"/>
    <property type="match status" value="1"/>
</dbReference>
<dbReference type="PANTHER" id="PTHR43453:SF3">
    <property type="entry name" value="TRNA_RRNA METHYLTRANSFERASE SPOU TYPE DOMAIN-CONTAINING PROTEIN"/>
    <property type="match status" value="1"/>
</dbReference>
<feature type="signal peptide" evidence="5">
    <location>
        <begin position="1"/>
        <end position="17"/>
    </location>
</feature>
<organism evidence="7">
    <name type="scientific">Amorphochlora amoebiformis</name>
    <dbReference type="NCBI Taxonomy" id="1561963"/>
    <lineage>
        <taxon>Eukaryota</taxon>
        <taxon>Sar</taxon>
        <taxon>Rhizaria</taxon>
        <taxon>Cercozoa</taxon>
        <taxon>Chlorarachniophyceae</taxon>
        <taxon>Amorphochlora</taxon>
    </lineage>
</organism>